<keyword evidence="4" id="KW-1185">Reference proteome</keyword>
<protein>
    <submittedName>
        <fullName evidence="3">SDR family oxidoreductase</fullName>
    </submittedName>
</protein>
<dbReference type="AlphaFoldDB" id="A0A4R0HLM2"/>
<dbReference type="CDD" id="cd05233">
    <property type="entry name" value="SDR_c"/>
    <property type="match status" value="1"/>
</dbReference>
<evidence type="ECO:0000313" key="4">
    <source>
        <dbReference type="Proteomes" id="UP000292346"/>
    </source>
</evidence>
<dbReference type="EMBL" id="SJJZ01000001">
    <property type="protein sequence ID" value="TCC10032.1"/>
    <property type="molecule type" value="Genomic_DNA"/>
</dbReference>
<reference evidence="3 4" key="1">
    <citation type="submission" date="2019-02" db="EMBL/GenBank/DDBJ databases">
        <title>Kribbella capetownensis sp. nov. and Kribbella speibonae sp. nov., isolated from soil.</title>
        <authorList>
            <person name="Curtis S.M."/>
            <person name="Norton I."/>
            <person name="Everest G.J."/>
            <person name="Meyers P.R."/>
        </authorList>
    </citation>
    <scope>NUCLEOTIDE SEQUENCE [LARGE SCALE GENOMIC DNA]</scope>
    <source>
        <strain evidence="3 4">KCTC 29219</strain>
    </source>
</reference>
<dbReference type="Gene3D" id="3.40.50.720">
    <property type="entry name" value="NAD(P)-binding Rossmann-like Domain"/>
    <property type="match status" value="1"/>
</dbReference>
<dbReference type="InterPro" id="IPR002347">
    <property type="entry name" value="SDR_fam"/>
</dbReference>
<dbReference type="FunFam" id="3.40.50.720:FF:000084">
    <property type="entry name" value="Short-chain dehydrogenase reductase"/>
    <property type="match status" value="1"/>
</dbReference>
<dbReference type="GO" id="GO:0016491">
    <property type="term" value="F:oxidoreductase activity"/>
    <property type="evidence" value="ECO:0007669"/>
    <property type="project" value="UniProtKB-KW"/>
</dbReference>
<dbReference type="PRINTS" id="PR00080">
    <property type="entry name" value="SDRFAMILY"/>
</dbReference>
<sequence length="268" mass="26927">MGSLDLSGRKALVTGGAQGLGEGMAKALAAAGAKVVISDIQKDAGEAVADALDQEYGAGNGFVAHDITDDGDWENAVVAANDILGGLDILVNNAGVEITSLLTEVTADQIRKMLEVNVLGTTLGIKWGLRTMRPEGLAGQGGAIINVASVAATIAFPGIAVYSATKSAVDRLTRVAAMESGKLGYGVRVNCIYPGLVPTAMGAGLANDVAQLGLFESPDAAVAAVIGLTPAGRLGEVADMADAVVFLASDESRFITGIGLPVDGGMGM</sequence>
<comment type="similarity">
    <text evidence="1">Belongs to the short-chain dehydrogenases/reductases (SDR) family.</text>
</comment>
<organism evidence="3 4">
    <name type="scientific">Kribbella soli</name>
    <dbReference type="NCBI Taxonomy" id="1124743"/>
    <lineage>
        <taxon>Bacteria</taxon>
        <taxon>Bacillati</taxon>
        <taxon>Actinomycetota</taxon>
        <taxon>Actinomycetes</taxon>
        <taxon>Propionibacteriales</taxon>
        <taxon>Kribbellaceae</taxon>
        <taxon>Kribbella</taxon>
    </lineage>
</organism>
<comment type="caution">
    <text evidence="3">The sequence shown here is derived from an EMBL/GenBank/DDBJ whole genome shotgun (WGS) entry which is preliminary data.</text>
</comment>
<dbReference type="InterPro" id="IPR036291">
    <property type="entry name" value="NAD(P)-bd_dom_sf"/>
</dbReference>
<dbReference type="RefSeq" id="WP_131334456.1">
    <property type="nucleotide sequence ID" value="NZ_SJJZ01000001.1"/>
</dbReference>
<keyword evidence="2" id="KW-0560">Oxidoreductase</keyword>
<evidence type="ECO:0000256" key="2">
    <source>
        <dbReference type="ARBA" id="ARBA00023002"/>
    </source>
</evidence>
<dbReference type="SUPFAM" id="SSF51735">
    <property type="entry name" value="NAD(P)-binding Rossmann-fold domains"/>
    <property type="match status" value="1"/>
</dbReference>
<dbReference type="PANTHER" id="PTHR24321:SF8">
    <property type="entry name" value="ESTRADIOL 17-BETA-DEHYDROGENASE 8-RELATED"/>
    <property type="match status" value="1"/>
</dbReference>
<evidence type="ECO:0000256" key="1">
    <source>
        <dbReference type="ARBA" id="ARBA00006484"/>
    </source>
</evidence>
<proteinExistence type="inferred from homology"/>
<dbReference type="Proteomes" id="UP000292346">
    <property type="component" value="Unassembled WGS sequence"/>
</dbReference>
<name>A0A4R0HLM2_9ACTN</name>
<dbReference type="OrthoDB" id="4481821at2"/>
<dbReference type="Pfam" id="PF13561">
    <property type="entry name" value="adh_short_C2"/>
    <property type="match status" value="1"/>
</dbReference>
<dbReference type="PANTHER" id="PTHR24321">
    <property type="entry name" value="DEHYDROGENASES, SHORT CHAIN"/>
    <property type="match status" value="1"/>
</dbReference>
<evidence type="ECO:0000313" key="3">
    <source>
        <dbReference type="EMBL" id="TCC10032.1"/>
    </source>
</evidence>
<dbReference type="PROSITE" id="PS00061">
    <property type="entry name" value="ADH_SHORT"/>
    <property type="match status" value="1"/>
</dbReference>
<dbReference type="PRINTS" id="PR00081">
    <property type="entry name" value="GDHRDH"/>
</dbReference>
<dbReference type="InterPro" id="IPR020904">
    <property type="entry name" value="Sc_DH/Rdtase_CS"/>
</dbReference>
<accession>A0A4R0HLM2</accession>
<gene>
    <name evidence="3" type="ORF">E0H45_01470</name>
</gene>